<proteinExistence type="predicted"/>
<keyword evidence="2" id="KW-1185">Reference proteome</keyword>
<dbReference type="InterPro" id="IPR005901">
    <property type="entry name" value="GLPGLI"/>
</dbReference>
<protein>
    <recommendedName>
        <fullName evidence="3">GLPGLI family protein</fullName>
    </recommendedName>
</protein>
<dbReference type="STRING" id="1850252.LPB136_10615"/>
<accession>A0A1L3JKZ8</accession>
<dbReference type="NCBIfam" id="TIGR01200">
    <property type="entry name" value="GLPGLI"/>
    <property type="match status" value="1"/>
</dbReference>
<dbReference type="RefSeq" id="WP_072556313.1">
    <property type="nucleotide sequence ID" value="NZ_CP018155.1"/>
</dbReference>
<name>A0A1L3JKZ8_9FLAO</name>
<dbReference type="OrthoDB" id="1429333at2"/>
<reference evidence="1 2" key="1">
    <citation type="submission" date="2016-11" db="EMBL/GenBank/DDBJ databases">
        <title>Tenacibaculum sp. LPB0136, isolated from marine environment.</title>
        <authorList>
            <person name="Kim E."/>
            <person name="Yi H."/>
        </authorList>
    </citation>
    <scope>NUCLEOTIDE SEQUENCE [LARGE SCALE GENOMIC DNA]</scope>
    <source>
        <strain evidence="1 2">LPB0136</strain>
    </source>
</reference>
<dbReference type="EMBL" id="CP018155">
    <property type="protein sequence ID" value="APG65789.1"/>
    <property type="molecule type" value="Genomic_DNA"/>
</dbReference>
<evidence type="ECO:0008006" key="3">
    <source>
        <dbReference type="Google" id="ProtNLM"/>
    </source>
</evidence>
<evidence type="ECO:0000313" key="1">
    <source>
        <dbReference type="EMBL" id="APG65789.1"/>
    </source>
</evidence>
<gene>
    <name evidence="1" type="ORF">LPB136_10615</name>
</gene>
<organism evidence="1 2">
    <name type="scientific">Tenacibaculum todarodis</name>
    <dbReference type="NCBI Taxonomy" id="1850252"/>
    <lineage>
        <taxon>Bacteria</taxon>
        <taxon>Pseudomonadati</taxon>
        <taxon>Bacteroidota</taxon>
        <taxon>Flavobacteriia</taxon>
        <taxon>Flavobacteriales</taxon>
        <taxon>Flavobacteriaceae</taxon>
        <taxon>Tenacibaculum</taxon>
    </lineage>
</organism>
<dbReference type="AlphaFoldDB" id="A0A1L3JKZ8"/>
<dbReference type="Pfam" id="PF09697">
    <property type="entry name" value="Porph_ging"/>
    <property type="match status" value="1"/>
</dbReference>
<evidence type="ECO:0000313" key="2">
    <source>
        <dbReference type="Proteomes" id="UP000181898"/>
    </source>
</evidence>
<dbReference type="KEGG" id="ten:LPB136_10615"/>
<sequence>MNNKTIHLFLSFLLISNIIFSQTSKQYAKAKVSYSVKTHLDKNLKSYKLLQQRMPELAKKRESIASEIDFSLTFNDSISIFYLEKKLFSNNSAAVFALIDAGYFGRIKQQPNNYVTEELQEDFGKFLVSRSYQKWELHDETKMIGEYLCFKATTSHTTTNPKGKLFKHNFTAWYAPQLPYKFGPAGYGNLPGLIIELQGEKATYGVKKIQFYETVEKSKKNRMPKLKNKKLITEEKFEKLAAEDEKRWRARNK</sequence>
<dbReference type="Proteomes" id="UP000181898">
    <property type="component" value="Chromosome"/>
</dbReference>